<name>A0A1G6B526_EUBOX</name>
<reference evidence="1 2" key="1">
    <citation type="submission" date="2016-10" db="EMBL/GenBank/DDBJ databases">
        <authorList>
            <person name="de Groot N.N."/>
        </authorList>
    </citation>
    <scope>NUCLEOTIDE SEQUENCE [LARGE SCALE GENOMIC DNA]</scope>
    <source>
        <strain evidence="1 2">DSM 3217</strain>
    </source>
</reference>
<dbReference type="STRING" id="1732.SAMN02910417_01184"/>
<organism evidence="1 2">
    <name type="scientific">Eubacterium oxidoreducens</name>
    <dbReference type="NCBI Taxonomy" id="1732"/>
    <lineage>
        <taxon>Bacteria</taxon>
        <taxon>Bacillati</taxon>
        <taxon>Bacillota</taxon>
        <taxon>Clostridia</taxon>
        <taxon>Eubacteriales</taxon>
        <taxon>Eubacteriaceae</taxon>
        <taxon>Eubacterium</taxon>
    </lineage>
</organism>
<dbReference type="EMBL" id="FMXR01000008">
    <property type="protein sequence ID" value="SDB15754.1"/>
    <property type="molecule type" value="Genomic_DNA"/>
</dbReference>
<dbReference type="AlphaFoldDB" id="A0A1G6B526"/>
<protein>
    <submittedName>
        <fullName evidence="1">Uncharacterized protein</fullName>
    </submittedName>
</protein>
<evidence type="ECO:0000313" key="2">
    <source>
        <dbReference type="Proteomes" id="UP000199228"/>
    </source>
</evidence>
<sequence length="48" mass="5314">MREKKSKISALVIAFAVLLTAVALPTMTYAKTTPKLSSVKYYYQSDEG</sequence>
<evidence type="ECO:0000313" key="1">
    <source>
        <dbReference type="EMBL" id="SDB15754.1"/>
    </source>
</evidence>
<accession>A0A1G6B526</accession>
<dbReference type="RefSeq" id="WP_176762311.1">
    <property type="nucleotide sequence ID" value="NZ_FMXR01000008.1"/>
</dbReference>
<proteinExistence type="predicted"/>
<keyword evidence="2" id="KW-1185">Reference proteome</keyword>
<dbReference type="Proteomes" id="UP000199228">
    <property type="component" value="Unassembled WGS sequence"/>
</dbReference>
<gene>
    <name evidence="1" type="ORF">SAMN02910417_01184</name>
</gene>